<accession>D2A1A6</accession>
<proteinExistence type="predicted"/>
<keyword evidence="3" id="KW-1185">Reference proteome</keyword>
<evidence type="ECO:0000256" key="1">
    <source>
        <dbReference type="SAM" id="MobiDB-lite"/>
    </source>
</evidence>
<gene>
    <name evidence="2" type="primary">GLEAN_07122</name>
    <name evidence="2" type="ORF">TcasGA2_TC007122</name>
</gene>
<reference evidence="2 3" key="1">
    <citation type="journal article" date="2008" name="Nature">
        <title>The genome of the model beetle and pest Tribolium castaneum.</title>
        <authorList>
            <consortium name="Tribolium Genome Sequencing Consortium"/>
            <person name="Richards S."/>
            <person name="Gibbs R.A."/>
            <person name="Weinstock G.M."/>
            <person name="Brown S.J."/>
            <person name="Denell R."/>
            <person name="Beeman R.W."/>
            <person name="Gibbs R."/>
            <person name="Beeman R.W."/>
            <person name="Brown S.J."/>
            <person name="Bucher G."/>
            <person name="Friedrich M."/>
            <person name="Grimmelikhuijzen C.J."/>
            <person name="Klingler M."/>
            <person name="Lorenzen M."/>
            <person name="Richards S."/>
            <person name="Roth S."/>
            <person name="Schroder R."/>
            <person name="Tautz D."/>
            <person name="Zdobnov E.M."/>
            <person name="Muzny D."/>
            <person name="Gibbs R.A."/>
            <person name="Weinstock G.M."/>
            <person name="Attaway T."/>
            <person name="Bell S."/>
            <person name="Buhay C.J."/>
            <person name="Chandrabose M.N."/>
            <person name="Chavez D."/>
            <person name="Clerk-Blankenburg K.P."/>
            <person name="Cree A."/>
            <person name="Dao M."/>
            <person name="Davis C."/>
            <person name="Chacko J."/>
            <person name="Dinh H."/>
            <person name="Dugan-Rocha S."/>
            <person name="Fowler G."/>
            <person name="Garner T.T."/>
            <person name="Garnes J."/>
            <person name="Gnirke A."/>
            <person name="Hawes A."/>
            <person name="Hernandez J."/>
            <person name="Hines S."/>
            <person name="Holder M."/>
            <person name="Hume J."/>
            <person name="Jhangiani S.N."/>
            <person name="Joshi V."/>
            <person name="Khan Z.M."/>
            <person name="Jackson L."/>
            <person name="Kovar C."/>
            <person name="Kowis A."/>
            <person name="Lee S."/>
            <person name="Lewis L.R."/>
            <person name="Margolis J."/>
            <person name="Morgan M."/>
            <person name="Nazareth L.V."/>
            <person name="Nguyen N."/>
            <person name="Okwuonu G."/>
            <person name="Parker D."/>
            <person name="Richards S."/>
            <person name="Ruiz S.J."/>
            <person name="Santibanez J."/>
            <person name="Savard J."/>
            <person name="Scherer S.E."/>
            <person name="Schneider B."/>
            <person name="Sodergren E."/>
            <person name="Tautz D."/>
            <person name="Vattahil S."/>
            <person name="Villasana D."/>
            <person name="White C.S."/>
            <person name="Wright R."/>
            <person name="Park Y."/>
            <person name="Beeman R.W."/>
            <person name="Lord J."/>
            <person name="Oppert B."/>
            <person name="Lorenzen M."/>
            <person name="Brown S."/>
            <person name="Wang L."/>
            <person name="Savard J."/>
            <person name="Tautz D."/>
            <person name="Richards S."/>
            <person name="Weinstock G."/>
            <person name="Gibbs R.A."/>
            <person name="Liu Y."/>
            <person name="Worley K."/>
            <person name="Weinstock G."/>
            <person name="Elsik C.G."/>
            <person name="Reese J.T."/>
            <person name="Elhaik E."/>
            <person name="Landan G."/>
            <person name="Graur D."/>
            <person name="Arensburger P."/>
            <person name="Atkinson P."/>
            <person name="Beeman R.W."/>
            <person name="Beidler J."/>
            <person name="Brown S.J."/>
            <person name="Demuth J.P."/>
            <person name="Drury D.W."/>
            <person name="Du Y.Z."/>
            <person name="Fujiwara H."/>
            <person name="Lorenzen M."/>
            <person name="Maselli V."/>
            <person name="Osanai M."/>
            <person name="Park Y."/>
            <person name="Robertson H.M."/>
            <person name="Tu Z."/>
            <person name="Wang J.J."/>
            <person name="Wang S."/>
            <person name="Richards S."/>
            <person name="Song H."/>
            <person name="Zhang L."/>
            <person name="Sodergren E."/>
            <person name="Werner D."/>
            <person name="Stanke M."/>
            <person name="Morgenstern B."/>
            <person name="Solovyev V."/>
            <person name="Kosarev P."/>
            <person name="Brown G."/>
            <person name="Chen H.C."/>
            <person name="Ermolaeva O."/>
            <person name="Hlavina W."/>
            <person name="Kapustin Y."/>
            <person name="Kiryutin B."/>
            <person name="Kitts P."/>
            <person name="Maglott D."/>
            <person name="Pruitt K."/>
            <person name="Sapojnikov V."/>
            <person name="Souvorov A."/>
            <person name="Mackey A.J."/>
            <person name="Waterhouse R.M."/>
            <person name="Wyder S."/>
            <person name="Zdobnov E.M."/>
            <person name="Zdobnov E.M."/>
            <person name="Wyder S."/>
            <person name="Kriventseva E.V."/>
            <person name="Kadowaki T."/>
            <person name="Bork P."/>
            <person name="Aranda M."/>
            <person name="Bao R."/>
            <person name="Beermann A."/>
            <person name="Berns N."/>
            <person name="Bolognesi R."/>
            <person name="Bonneton F."/>
            <person name="Bopp D."/>
            <person name="Brown S.J."/>
            <person name="Bucher G."/>
            <person name="Butts T."/>
            <person name="Chaumot A."/>
            <person name="Denell R.E."/>
            <person name="Ferrier D.E."/>
            <person name="Friedrich M."/>
            <person name="Gordon C.M."/>
            <person name="Jindra M."/>
            <person name="Klingler M."/>
            <person name="Lan Q."/>
            <person name="Lattorff H.M."/>
            <person name="Laudet V."/>
            <person name="von Levetsow C."/>
            <person name="Liu Z."/>
            <person name="Lutz R."/>
            <person name="Lynch J.A."/>
            <person name="da Fonseca R.N."/>
            <person name="Posnien N."/>
            <person name="Reuter R."/>
            <person name="Roth S."/>
            <person name="Savard J."/>
            <person name="Schinko J.B."/>
            <person name="Schmitt C."/>
            <person name="Schoppmeier M."/>
            <person name="Schroder R."/>
            <person name="Shippy T.D."/>
            <person name="Simonnet F."/>
            <person name="Marques-Souza H."/>
            <person name="Tautz D."/>
            <person name="Tomoyasu Y."/>
            <person name="Trauner J."/>
            <person name="Van der Zee M."/>
            <person name="Vervoort M."/>
            <person name="Wittkopp N."/>
            <person name="Wimmer E.A."/>
            <person name="Yang X."/>
            <person name="Jones A.K."/>
            <person name="Sattelle D.B."/>
            <person name="Ebert P.R."/>
            <person name="Nelson D."/>
            <person name="Scott J.G."/>
            <person name="Beeman R.W."/>
            <person name="Muthukrishnan S."/>
            <person name="Kramer K.J."/>
            <person name="Arakane Y."/>
            <person name="Beeman R.W."/>
            <person name="Zhu Q."/>
            <person name="Hogenkamp D."/>
            <person name="Dixit R."/>
            <person name="Oppert B."/>
            <person name="Jiang H."/>
            <person name="Zou Z."/>
            <person name="Marshall J."/>
            <person name="Elpidina E."/>
            <person name="Vinokurov K."/>
            <person name="Oppert C."/>
            <person name="Zou Z."/>
            <person name="Evans J."/>
            <person name="Lu Z."/>
            <person name="Zhao P."/>
            <person name="Sumathipala N."/>
            <person name="Altincicek B."/>
            <person name="Vilcinskas A."/>
            <person name="Williams M."/>
            <person name="Hultmark D."/>
            <person name="Hetru C."/>
            <person name="Jiang H."/>
            <person name="Grimmelikhuijzen C.J."/>
            <person name="Hauser F."/>
            <person name="Cazzamali G."/>
            <person name="Williamson M."/>
            <person name="Park Y."/>
            <person name="Li B."/>
            <person name="Tanaka Y."/>
            <person name="Predel R."/>
            <person name="Neupert S."/>
            <person name="Schachtner J."/>
            <person name="Verleyen P."/>
            <person name="Raible F."/>
            <person name="Bork P."/>
            <person name="Friedrich M."/>
            <person name="Walden K.K."/>
            <person name="Robertson H.M."/>
            <person name="Angeli S."/>
            <person name="Foret S."/>
            <person name="Bucher G."/>
            <person name="Schuetz S."/>
            <person name="Maleszka R."/>
            <person name="Wimmer E.A."/>
            <person name="Beeman R.W."/>
            <person name="Lorenzen M."/>
            <person name="Tomoyasu Y."/>
            <person name="Miller S.C."/>
            <person name="Grossmann D."/>
            <person name="Bucher G."/>
        </authorList>
    </citation>
    <scope>NUCLEOTIDE SEQUENCE [LARGE SCALE GENOMIC DNA]</scope>
    <source>
        <strain evidence="2 3">Georgia GA2</strain>
    </source>
</reference>
<evidence type="ECO:0000313" key="2">
    <source>
        <dbReference type="EMBL" id="EFA01561.1"/>
    </source>
</evidence>
<evidence type="ECO:0000313" key="3">
    <source>
        <dbReference type="Proteomes" id="UP000007266"/>
    </source>
</evidence>
<name>D2A1A6_TRICA</name>
<organism evidence="2 3">
    <name type="scientific">Tribolium castaneum</name>
    <name type="common">Red flour beetle</name>
    <dbReference type="NCBI Taxonomy" id="7070"/>
    <lineage>
        <taxon>Eukaryota</taxon>
        <taxon>Metazoa</taxon>
        <taxon>Ecdysozoa</taxon>
        <taxon>Arthropoda</taxon>
        <taxon>Hexapoda</taxon>
        <taxon>Insecta</taxon>
        <taxon>Pterygota</taxon>
        <taxon>Neoptera</taxon>
        <taxon>Endopterygota</taxon>
        <taxon>Coleoptera</taxon>
        <taxon>Polyphaga</taxon>
        <taxon>Cucujiformia</taxon>
        <taxon>Tenebrionidae</taxon>
        <taxon>Tenebrionidae incertae sedis</taxon>
        <taxon>Tribolium</taxon>
    </lineage>
</organism>
<dbReference type="Proteomes" id="UP000007266">
    <property type="component" value="Linkage group 4"/>
</dbReference>
<feature type="region of interest" description="Disordered" evidence="1">
    <location>
        <begin position="77"/>
        <end position="99"/>
    </location>
</feature>
<reference evidence="2 3" key="2">
    <citation type="journal article" date="2010" name="Nucleic Acids Res.">
        <title>BeetleBase in 2010: revisions to provide comprehensive genomic information for Tribolium castaneum.</title>
        <authorList>
            <person name="Kim H.S."/>
            <person name="Murphy T."/>
            <person name="Xia J."/>
            <person name="Caragea D."/>
            <person name="Park Y."/>
            <person name="Beeman R.W."/>
            <person name="Lorenzen M.D."/>
            <person name="Butcher S."/>
            <person name="Manak J.R."/>
            <person name="Brown S.J."/>
        </authorList>
    </citation>
    <scope>GENOME REANNOTATION</scope>
    <source>
        <strain evidence="2 3">Georgia GA2</strain>
    </source>
</reference>
<dbReference type="HOGENOM" id="CLU_2323365_0_0_1"/>
<dbReference type="EMBL" id="KQ971338">
    <property type="protein sequence ID" value="EFA01561.1"/>
    <property type="molecule type" value="Genomic_DNA"/>
</dbReference>
<protein>
    <submittedName>
        <fullName evidence="2">Uncharacterized protein</fullName>
    </submittedName>
</protein>
<feature type="compositionally biased region" description="Polar residues" evidence="1">
    <location>
        <begin position="88"/>
        <end position="99"/>
    </location>
</feature>
<dbReference type="InParanoid" id="D2A1A6"/>
<sequence length="99" mass="10390">MGLDFTVRSAAVQVHFCLVFDAIKIPCFGDFHSAVLKEGGYCPAISAIPGSVCLIQSLGPDLDAGVKDDCNEFPIPEGISARPYCVPSTGTDPDSANKN</sequence>
<dbReference type="AlphaFoldDB" id="D2A1A6"/>